<name>A0ABX1IE85_STRGB</name>
<gene>
    <name evidence="4" type="ORF">HF200_04340</name>
</gene>
<feature type="region of interest" description="Disordered" evidence="1">
    <location>
        <begin position="1"/>
        <end position="28"/>
    </location>
</feature>
<feature type="domain" description="DUF3048" evidence="3">
    <location>
        <begin position="287"/>
        <end position="399"/>
    </location>
</feature>
<evidence type="ECO:0000259" key="2">
    <source>
        <dbReference type="Pfam" id="PF11258"/>
    </source>
</evidence>
<comment type="caution">
    <text evidence="4">The sequence shown here is derived from an EMBL/GenBank/DDBJ whole genome shotgun (WGS) entry which is preliminary data.</text>
</comment>
<evidence type="ECO:0000313" key="4">
    <source>
        <dbReference type="EMBL" id="NKQ23712.1"/>
    </source>
</evidence>
<reference evidence="4 5" key="1">
    <citation type="submission" date="2020-04" db="EMBL/GenBank/DDBJ databases">
        <title>Genome sequence of Streptomyces galbus strain I339.</title>
        <authorList>
            <person name="Silva E.A.N."/>
            <person name="Merces M."/>
            <person name="Castelo Branco A.P.O.T."/>
            <person name="Vasconcelos P.C."/>
            <person name="Costa N.P."/>
            <person name="Marinho G.C.S."/>
            <person name="Oliveira C.J.B."/>
            <person name="Araujo D."/>
            <person name="Rodrigues Junior V.S."/>
            <person name="Almeida R."/>
            <person name="Silva Filho U.R."/>
            <person name="Andrade A.S.A."/>
            <person name="Cibulski S.P."/>
        </authorList>
    </citation>
    <scope>NUCLEOTIDE SEQUENCE [LARGE SCALE GENOMIC DNA]</scope>
    <source>
        <strain evidence="4 5">I339</strain>
    </source>
</reference>
<sequence length="413" mass="42799">MPGVAGYPGAPPPNRGGRRPGPCAPPSAHGVRVRCRCRVCTVGERSRLIRYGQEPSPERTIDTTTNGVTPVDKAHGPRTRRSTFGPALLAAAVALGLAAGCTGSRGSPPDKPGADRSPASSSSADSSPAPHPPPPGPVLAVKIDNAPDARPPTGLDAADVVYAEQVEGGLSRLMALYATKLPPAVGPVRSARESDLELLGQFTRPVLAFSGAQGKLLPLIDRAPLTAVTPEESSGAFHRGTDRPAPHNLFLRPRALVPSPPGAAALTTGFRYGAAPPGGTSEKARSVRFPAARFTFTWSPGRARWLVAMDGRASVTTGGRRVAAATVVVQYVTVRGSRFHDFLGNTTPYTQTVGSGRATVLRDGRAFDARWDRPAATDGTRFTTTDGAAMTFAPGQVWVVFAAAGGAAGDGSR</sequence>
<evidence type="ECO:0000313" key="5">
    <source>
        <dbReference type="Proteomes" id="UP000744032"/>
    </source>
</evidence>
<dbReference type="Proteomes" id="UP000744032">
    <property type="component" value="Unassembled WGS sequence"/>
</dbReference>
<dbReference type="InterPro" id="IPR023158">
    <property type="entry name" value="YerB-like_sf"/>
</dbReference>
<feature type="region of interest" description="Disordered" evidence="1">
    <location>
        <begin position="51"/>
        <end position="81"/>
    </location>
</feature>
<feature type="domain" description="DUF3048" evidence="2">
    <location>
        <begin position="136"/>
        <end position="256"/>
    </location>
</feature>
<evidence type="ECO:0000259" key="3">
    <source>
        <dbReference type="Pfam" id="PF17479"/>
    </source>
</evidence>
<organism evidence="4 5">
    <name type="scientific">Streptomyces galbus</name>
    <dbReference type="NCBI Taxonomy" id="33898"/>
    <lineage>
        <taxon>Bacteria</taxon>
        <taxon>Bacillati</taxon>
        <taxon>Actinomycetota</taxon>
        <taxon>Actinomycetes</taxon>
        <taxon>Kitasatosporales</taxon>
        <taxon>Streptomycetaceae</taxon>
        <taxon>Streptomyces</taxon>
    </lineage>
</organism>
<proteinExistence type="predicted"/>
<accession>A0ABX1IE85</accession>
<protein>
    <submittedName>
        <fullName evidence="4">DUF3048 domain-containing protein</fullName>
    </submittedName>
</protein>
<feature type="compositionally biased region" description="Low complexity" evidence="1">
    <location>
        <begin position="115"/>
        <end position="128"/>
    </location>
</feature>
<evidence type="ECO:0000256" key="1">
    <source>
        <dbReference type="SAM" id="MobiDB-lite"/>
    </source>
</evidence>
<dbReference type="SUPFAM" id="SSF159774">
    <property type="entry name" value="YerB-like"/>
    <property type="match status" value="1"/>
</dbReference>
<dbReference type="EMBL" id="JAAXMD010000020">
    <property type="protein sequence ID" value="NKQ23712.1"/>
    <property type="molecule type" value="Genomic_DNA"/>
</dbReference>
<dbReference type="InterPro" id="IPR021416">
    <property type="entry name" value="DUF3048_N"/>
</dbReference>
<dbReference type="InterPro" id="IPR035328">
    <property type="entry name" value="DUF3048_C"/>
</dbReference>
<keyword evidence="5" id="KW-1185">Reference proteome</keyword>
<dbReference type="Pfam" id="PF17479">
    <property type="entry name" value="DUF3048_C"/>
    <property type="match status" value="1"/>
</dbReference>
<dbReference type="Gene3D" id="3.50.90.10">
    <property type="entry name" value="YerB-like"/>
    <property type="match status" value="1"/>
</dbReference>
<dbReference type="Pfam" id="PF11258">
    <property type="entry name" value="DUF3048"/>
    <property type="match status" value="1"/>
</dbReference>
<feature type="region of interest" description="Disordered" evidence="1">
    <location>
        <begin position="102"/>
        <end position="152"/>
    </location>
</feature>